<dbReference type="RefSeq" id="WP_108717746.1">
    <property type="nucleotide sequence ID" value="NZ_VENP01000047.1"/>
</dbReference>
<reference evidence="6 7" key="1">
    <citation type="submission" date="2019-06" db="EMBL/GenBank/DDBJ databases">
        <title>Draft genome sequence of Miniimonas arenae KCTC 19750T isolated from sea sand.</title>
        <authorList>
            <person name="Park S.-J."/>
        </authorList>
    </citation>
    <scope>NUCLEOTIDE SEQUENCE [LARGE SCALE GENOMIC DNA]</scope>
    <source>
        <strain evidence="6 7">KCTC 19750</strain>
    </source>
</reference>
<accession>A0A5C5B8W9</accession>
<organism evidence="6 7">
    <name type="scientific">Miniimonas arenae</name>
    <dbReference type="NCBI Taxonomy" id="676201"/>
    <lineage>
        <taxon>Bacteria</taxon>
        <taxon>Bacillati</taxon>
        <taxon>Actinomycetota</taxon>
        <taxon>Actinomycetes</taxon>
        <taxon>Micrococcales</taxon>
        <taxon>Beutenbergiaceae</taxon>
        <taxon>Miniimonas</taxon>
    </lineage>
</organism>
<proteinExistence type="predicted"/>
<dbReference type="GO" id="GO:0043565">
    <property type="term" value="F:sequence-specific DNA binding"/>
    <property type="evidence" value="ECO:0007669"/>
    <property type="project" value="InterPro"/>
</dbReference>
<dbReference type="InterPro" id="IPR009057">
    <property type="entry name" value="Homeodomain-like_sf"/>
</dbReference>
<dbReference type="SUPFAM" id="SSF46689">
    <property type="entry name" value="Homeodomain-like"/>
    <property type="match status" value="1"/>
</dbReference>
<evidence type="ECO:0000256" key="2">
    <source>
        <dbReference type="ARBA" id="ARBA00023015"/>
    </source>
</evidence>
<dbReference type="OrthoDB" id="186135at2"/>
<dbReference type="Proteomes" id="UP000313849">
    <property type="component" value="Unassembled WGS sequence"/>
</dbReference>
<dbReference type="PANTHER" id="PTHR46796">
    <property type="entry name" value="HTH-TYPE TRANSCRIPTIONAL ACTIVATOR RHAS-RELATED"/>
    <property type="match status" value="1"/>
</dbReference>
<feature type="domain" description="HTH araC/xylS-type" evidence="5">
    <location>
        <begin position="197"/>
        <end position="294"/>
    </location>
</feature>
<dbReference type="InterPro" id="IPR037923">
    <property type="entry name" value="HTH-like"/>
</dbReference>
<dbReference type="InterPro" id="IPR003313">
    <property type="entry name" value="AraC-bd"/>
</dbReference>
<keyword evidence="1" id="KW-0963">Cytoplasm</keyword>
<sequence length="311" mass="34833">MERTPAAGGSRGVSQYGPIAVETREFRRPVTPVAHPKVKLLLVRDGEATITHDERAFHTQPGDFMLVRPNAPCGGSPEPVATISTIYAEPEFVFDKWRWQLSPFFPSSESVRALGRVYAKVIRARLPDSDAAAVAELYDELHAVLTDGFDGFHLADAVFARLLAIVTPHLRDESVPLTGTLRSPLHQSTTPPRREVAEALARIHADLAEHWTVDALAKEVHISSRQLQRLFEETLHESFSDHLTRLRAEEMARLLRETDDTVAVVAAHVGWSRGHAVEKFRGFFTITPAQYRGAVRDHDIHVVDHDRFPEQ</sequence>
<keyword evidence="7" id="KW-1185">Reference proteome</keyword>
<evidence type="ECO:0000256" key="1">
    <source>
        <dbReference type="ARBA" id="ARBA00022490"/>
    </source>
</evidence>
<protein>
    <submittedName>
        <fullName evidence="6">Helix-turn-helix domain-containing protein</fullName>
    </submittedName>
</protein>
<dbReference type="PANTHER" id="PTHR46796:SF13">
    <property type="entry name" value="HTH-TYPE TRANSCRIPTIONAL ACTIVATOR RHAS"/>
    <property type="match status" value="1"/>
</dbReference>
<dbReference type="InterPro" id="IPR050204">
    <property type="entry name" value="AraC_XylS_family_regulators"/>
</dbReference>
<gene>
    <name evidence="6" type="ORF">FH969_11525</name>
</gene>
<dbReference type="PROSITE" id="PS01124">
    <property type="entry name" value="HTH_ARAC_FAMILY_2"/>
    <property type="match status" value="1"/>
</dbReference>
<dbReference type="SUPFAM" id="SSF51215">
    <property type="entry name" value="Regulatory protein AraC"/>
    <property type="match status" value="1"/>
</dbReference>
<evidence type="ECO:0000256" key="4">
    <source>
        <dbReference type="ARBA" id="ARBA00023163"/>
    </source>
</evidence>
<dbReference type="SMART" id="SM00342">
    <property type="entry name" value="HTH_ARAC"/>
    <property type="match status" value="1"/>
</dbReference>
<dbReference type="GO" id="GO:0003700">
    <property type="term" value="F:DNA-binding transcription factor activity"/>
    <property type="evidence" value="ECO:0007669"/>
    <property type="project" value="InterPro"/>
</dbReference>
<evidence type="ECO:0000259" key="5">
    <source>
        <dbReference type="PROSITE" id="PS01124"/>
    </source>
</evidence>
<dbReference type="EMBL" id="VENP01000047">
    <property type="protein sequence ID" value="TNU73413.1"/>
    <property type="molecule type" value="Genomic_DNA"/>
</dbReference>
<dbReference type="Pfam" id="PF12833">
    <property type="entry name" value="HTH_18"/>
    <property type="match status" value="1"/>
</dbReference>
<comment type="caution">
    <text evidence="6">The sequence shown here is derived from an EMBL/GenBank/DDBJ whole genome shotgun (WGS) entry which is preliminary data.</text>
</comment>
<name>A0A5C5B8W9_9MICO</name>
<dbReference type="AlphaFoldDB" id="A0A5C5B8W9"/>
<evidence type="ECO:0000313" key="6">
    <source>
        <dbReference type="EMBL" id="TNU73413.1"/>
    </source>
</evidence>
<dbReference type="InterPro" id="IPR018060">
    <property type="entry name" value="HTH_AraC"/>
</dbReference>
<evidence type="ECO:0000313" key="7">
    <source>
        <dbReference type="Proteomes" id="UP000313849"/>
    </source>
</evidence>
<dbReference type="Pfam" id="PF02311">
    <property type="entry name" value="AraC_binding"/>
    <property type="match status" value="1"/>
</dbReference>
<evidence type="ECO:0000256" key="3">
    <source>
        <dbReference type="ARBA" id="ARBA00023125"/>
    </source>
</evidence>
<keyword evidence="2" id="KW-0805">Transcription regulation</keyword>
<dbReference type="Gene3D" id="1.10.10.60">
    <property type="entry name" value="Homeodomain-like"/>
    <property type="match status" value="1"/>
</dbReference>
<keyword evidence="4" id="KW-0804">Transcription</keyword>
<keyword evidence="3" id="KW-0238">DNA-binding</keyword>